<feature type="transmembrane region" description="Helical" evidence="1">
    <location>
        <begin position="203"/>
        <end position="221"/>
    </location>
</feature>
<dbReference type="PATRIC" id="fig|1415166.3.peg.6679"/>
<feature type="transmembrane region" description="Helical" evidence="1">
    <location>
        <begin position="77"/>
        <end position="96"/>
    </location>
</feature>
<name>W5TPS2_9NOCA</name>
<feature type="transmembrane region" description="Helical" evidence="1">
    <location>
        <begin position="12"/>
        <end position="30"/>
    </location>
</feature>
<dbReference type="STRING" id="1415166.NONO_c64970"/>
<dbReference type="EMBL" id="CP006850">
    <property type="protein sequence ID" value="AHH21267.1"/>
    <property type="molecule type" value="Genomic_DNA"/>
</dbReference>
<protein>
    <submittedName>
        <fullName evidence="2">Putative membrane protein</fullName>
    </submittedName>
</protein>
<dbReference type="HOGENOM" id="CLU_101744_1_0_11"/>
<dbReference type="AlphaFoldDB" id="W5TPS2"/>
<evidence type="ECO:0000313" key="3">
    <source>
        <dbReference type="Proteomes" id="UP000019150"/>
    </source>
</evidence>
<gene>
    <name evidence="2" type="ORF">NONO_c64970</name>
</gene>
<dbReference type="RefSeq" id="WP_158436400.1">
    <property type="nucleotide sequence ID" value="NZ_CP006850.1"/>
</dbReference>
<dbReference type="eggNOG" id="COG1280">
    <property type="taxonomic scope" value="Bacteria"/>
</dbReference>
<feature type="transmembrane region" description="Helical" evidence="1">
    <location>
        <begin position="117"/>
        <end position="138"/>
    </location>
</feature>
<evidence type="ECO:0000313" key="2">
    <source>
        <dbReference type="EMBL" id="AHH21267.1"/>
    </source>
</evidence>
<feature type="transmembrane region" description="Helical" evidence="1">
    <location>
        <begin position="42"/>
        <end position="65"/>
    </location>
</feature>
<sequence length="227" mass="23209">MVTVIGRTLPFAAAIAVSPLPVIVAVLILVSDRARTKSIGYLAGRLGAFVAVVALVALVIGGTATRHAQHGPSTTVSLVRVGFGCALVLIAGRLWFRRGRPGAELPTSRLLHGVDRVTPVRAFALGVALVVIDVGSLVPGIMGGLDIGEARLEPGAAIGAGAVFTAIALASCIVPILAYLIAGSRLDAGLASAKTWLTANDRTVAMVMLFVLGTMMVGRGIEALSTR</sequence>
<dbReference type="InterPro" id="IPR021315">
    <property type="entry name" value="Gap/Sap"/>
</dbReference>
<feature type="transmembrane region" description="Helical" evidence="1">
    <location>
        <begin position="158"/>
        <end position="182"/>
    </location>
</feature>
<accession>W5TPS2</accession>
<dbReference type="Proteomes" id="UP000019150">
    <property type="component" value="Chromosome"/>
</dbReference>
<dbReference type="KEGG" id="nno:NONO_c64970"/>
<reference evidence="2 3" key="1">
    <citation type="journal article" date="2014" name="Appl. Environ. Microbiol.">
        <title>Insights into the Microbial Degradation of Rubber and Gutta-Percha by Analysis of the Complete Genome of Nocardia nova SH22a.</title>
        <authorList>
            <person name="Luo Q."/>
            <person name="Hiessl S."/>
            <person name="Poehlein A."/>
            <person name="Daniel R."/>
            <person name="Steinbuchel A."/>
        </authorList>
    </citation>
    <scope>NUCLEOTIDE SEQUENCE [LARGE SCALE GENOMIC DNA]</scope>
    <source>
        <strain evidence="2">SH22a</strain>
    </source>
</reference>
<keyword evidence="3" id="KW-1185">Reference proteome</keyword>
<keyword evidence="1" id="KW-0812">Transmembrane</keyword>
<dbReference type="OrthoDB" id="4753036at2"/>
<dbReference type="Pfam" id="PF11139">
    <property type="entry name" value="SfLAP"/>
    <property type="match status" value="1"/>
</dbReference>
<evidence type="ECO:0000256" key="1">
    <source>
        <dbReference type="SAM" id="Phobius"/>
    </source>
</evidence>
<keyword evidence="1" id="KW-1133">Transmembrane helix</keyword>
<organism evidence="2 3">
    <name type="scientific">Nocardia nova SH22a</name>
    <dbReference type="NCBI Taxonomy" id="1415166"/>
    <lineage>
        <taxon>Bacteria</taxon>
        <taxon>Bacillati</taxon>
        <taxon>Actinomycetota</taxon>
        <taxon>Actinomycetes</taxon>
        <taxon>Mycobacteriales</taxon>
        <taxon>Nocardiaceae</taxon>
        <taxon>Nocardia</taxon>
    </lineage>
</organism>
<keyword evidence="1" id="KW-0472">Membrane</keyword>
<proteinExistence type="predicted"/>